<evidence type="ECO:0000256" key="1">
    <source>
        <dbReference type="PROSITE-ProRule" id="PRU00325"/>
    </source>
</evidence>
<dbReference type="GeneID" id="105167801"/>
<keyword evidence="3" id="KW-1185">Reference proteome</keyword>
<evidence type="ECO:0000313" key="3">
    <source>
        <dbReference type="Proteomes" id="UP000504604"/>
    </source>
</evidence>
<evidence type="ECO:0000259" key="2">
    <source>
        <dbReference type="PROSITE" id="PS50966"/>
    </source>
</evidence>
<dbReference type="InterPro" id="IPR007527">
    <property type="entry name" value="Znf_SWIM"/>
</dbReference>
<reference evidence="4" key="1">
    <citation type="submission" date="2025-08" db="UniProtKB">
        <authorList>
            <consortium name="RefSeq"/>
        </authorList>
    </citation>
    <scope>IDENTIFICATION</scope>
</reference>
<dbReference type="RefSeq" id="XP_011085918.1">
    <property type="nucleotide sequence ID" value="XM_011087616.1"/>
</dbReference>
<protein>
    <submittedName>
        <fullName evidence="4">Uncharacterized protein LOC105167801</fullName>
    </submittedName>
</protein>
<dbReference type="Proteomes" id="UP000504604">
    <property type="component" value="Linkage group LG8"/>
</dbReference>
<keyword evidence="1" id="KW-0479">Metal-binding</keyword>
<dbReference type="AlphaFoldDB" id="A0A6I9TJG2"/>
<dbReference type="OrthoDB" id="912552at2759"/>
<keyword evidence="1" id="KW-0863">Zinc-finger</keyword>
<dbReference type="KEGG" id="sind:105167801"/>
<gene>
    <name evidence="4" type="primary">LOC105167801</name>
</gene>
<feature type="domain" description="SWIM-type" evidence="2">
    <location>
        <begin position="53"/>
        <end position="85"/>
    </location>
</feature>
<dbReference type="PROSITE" id="PS50966">
    <property type="entry name" value="ZF_SWIM"/>
    <property type="match status" value="1"/>
</dbReference>
<dbReference type="GO" id="GO:0008270">
    <property type="term" value="F:zinc ion binding"/>
    <property type="evidence" value="ECO:0007669"/>
    <property type="project" value="UniProtKB-KW"/>
</dbReference>
<dbReference type="InParanoid" id="A0A6I9TJG2"/>
<accession>A0A6I9TJG2</accession>
<evidence type="ECO:0000313" key="4">
    <source>
        <dbReference type="RefSeq" id="XP_011085918.1"/>
    </source>
</evidence>
<sequence>MINANQQWADVAFKLFEARHAEAVRHIVQKFDYNQQSASMVTLSLIGQGSRNYVIKLKHHMCSCGKLGTNEIPCSHAIQACRHFGVNALNFISHYYSVQSYKKTYQERFEPVYGEEYWDPVDFELVNNPTVRARRGPGRQVSTRISNEIDRPQVRALQQYQARQARE</sequence>
<proteinExistence type="predicted"/>
<organism evidence="3 4">
    <name type="scientific">Sesamum indicum</name>
    <name type="common">Oriental sesame</name>
    <name type="synonym">Sesamum orientale</name>
    <dbReference type="NCBI Taxonomy" id="4182"/>
    <lineage>
        <taxon>Eukaryota</taxon>
        <taxon>Viridiplantae</taxon>
        <taxon>Streptophyta</taxon>
        <taxon>Embryophyta</taxon>
        <taxon>Tracheophyta</taxon>
        <taxon>Spermatophyta</taxon>
        <taxon>Magnoliopsida</taxon>
        <taxon>eudicotyledons</taxon>
        <taxon>Gunneridae</taxon>
        <taxon>Pentapetalae</taxon>
        <taxon>asterids</taxon>
        <taxon>lamiids</taxon>
        <taxon>Lamiales</taxon>
        <taxon>Pedaliaceae</taxon>
        <taxon>Sesamum</taxon>
    </lineage>
</organism>
<name>A0A6I9TJG2_SESIN</name>
<keyword evidence="1" id="KW-0862">Zinc</keyword>